<keyword evidence="2 4" id="KW-0808">Transferase</keyword>
<dbReference type="GO" id="GO:0016757">
    <property type="term" value="F:glycosyltransferase activity"/>
    <property type="evidence" value="ECO:0007669"/>
    <property type="project" value="UniProtKB-KW"/>
</dbReference>
<dbReference type="Proteomes" id="UP000787672">
    <property type="component" value="Unassembled WGS sequence"/>
</dbReference>
<dbReference type="CDD" id="cd00761">
    <property type="entry name" value="Glyco_tranf_GTA_type"/>
    <property type="match status" value="1"/>
</dbReference>
<dbReference type="InterPro" id="IPR001173">
    <property type="entry name" value="Glyco_trans_2-like"/>
</dbReference>
<proteinExistence type="predicted"/>
<dbReference type="Pfam" id="PF00535">
    <property type="entry name" value="Glycos_transf_2"/>
    <property type="match status" value="1"/>
</dbReference>
<accession>A0ABS6FBD3</accession>
<reference evidence="4 5" key="1">
    <citation type="submission" date="2021-06" db="EMBL/GenBank/DDBJ databases">
        <authorList>
            <person name="Sun Q."/>
            <person name="Li D."/>
        </authorList>
    </citation>
    <scope>NUCLEOTIDE SEQUENCE [LARGE SCALE GENOMIC DNA]</scope>
    <source>
        <strain evidence="4 5">MSJ-2</strain>
    </source>
</reference>
<evidence type="ECO:0000256" key="1">
    <source>
        <dbReference type="ARBA" id="ARBA00022676"/>
    </source>
</evidence>
<feature type="domain" description="Glycosyltransferase 2-like" evidence="3">
    <location>
        <begin position="5"/>
        <end position="128"/>
    </location>
</feature>
<keyword evidence="1 4" id="KW-0328">Glycosyltransferase</keyword>
<dbReference type="PANTHER" id="PTHR22916:SF51">
    <property type="entry name" value="GLYCOSYLTRANSFERASE EPSH-RELATED"/>
    <property type="match status" value="1"/>
</dbReference>
<keyword evidence="5" id="KW-1185">Reference proteome</keyword>
<sequence length="338" mass="37979">MPAISVIVPVYKAESFLRKCTDSVLHQRLPDLELLLIDDGSPDGSGALCDAIAGEDGRVRVFHKENGGVSSARNLGLAQAKGQYIAFVDSDDWMEPEMLKTLHTALQSAQADSAGCAHLNVTPSGQSWPEAGVLPAGVYGTDEMMRGIVDPLLGDRVGAKVVNGFIWRFLFSADVIRAHGMSFEGAYLEDELFLMEYFCYAKKLVMVDQPLYCYLQNPGSVTHRYMKNYMDTFHRFMERKEELARRLGLESRRPQWRQNSNFAGLLIAIGNEYAAGNNATAAEKRERVRRIAALPEMEEALWAVHPDGQSRNKRIVTALVRRRWFGLLTLLYRMKNRS</sequence>
<protein>
    <submittedName>
        <fullName evidence="4">Glycosyltransferase</fullName>
        <ecNumber evidence="4">2.4.-.-</ecNumber>
    </submittedName>
</protein>
<dbReference type="RefSeq" id="WP_216632944.1">
    <property type="nucleotide sequence ID" value="NZ_JAHLQN010000001.1"/>
</dbReference>
<dbReference type="PANTHER" id="PTHR22916">
    <property type="entry name" value="GLYCOSYLTRANSFERASE"/>
    <property type="match status" value="1"/>
</dbReference>
<dbReference type="EMBL" id="JAHLQN010000001">
    <property type="protein sequence ID" value="MBU5627593.1"/>
    <property type="molecule type" value="Genomic_DNA"/>
</dbReference>
<evidence type="ECO:0000256" key="2">
    <source>
        <dbReference type="ARBA" id="ARBA00022679"/>
    </source>
</evidence>
<evidence type="ECO:0000313" key="4">
    <source>
        <dbReference type="EMBL" id="MBU5627593.1"/>
    </source>
</evidence>
<name>A0ABS6FBD3_9FIRM</name>
<comment type="caution">
    <text evidence="4">The sequence shown here is derived from an EMBL/GenBank/DDBJ whole genome shotgun (WGS) entry which is preliminary data.</text>
</comment>
<dbReference type="EC" id="2.4.-.-" evidence="4"/>
<evidence type="ECO:0000313" key="5">
    <source>
        <dbReference type="Proteomes" id="UP000787672"/>
    </source>
</evidence>
<organism evidence="4 5">
    <name type="scientific">Dysosmobacter acutus</name>
    <dbReference type="NCBI Taxonomy" id="2841504"/>
    <lineage>
        <taxon>Bacteria</taxon>
        <taxon>Bacillati</taxon>
        <taxon>Bacillota</taxon>
        <taxon>Clostridia</taxon>
        <taxon>Eubacteriales</taxon>
        <taxon>Oscillospiraceae</taxon>
        <taxon>Dysosmobacter</taxon>
    </lineage>
</organism>
<gene>
    <name evidence="4" type="ORF">KQI82_11800</name>
</gene>
<evidence type="ECO:0000259" key="3">
    <source>
        <dbReference type="Pfam" id="PF00535"/>
    </source>
</evidence>